<evidence type="ECO:0000259" key="3">
    <source>
        <dbReference type="Pfam" id="PF03629"/>
    </source>
</evidence>
<keyword evidence="1" id="KW-0378">Hydrolase</keyword>
<name>A0A6P4ZGW1_BRABE</name>
<dbReference type="SUPFAM" id="SSF52266">
    <property type="entry name" value="SGNH hydrolase"/>
    <property type="match status" value="1"/>
</dbReference>
<dbReference type="GO" id="GO:0001681">
    <property type="term" value="F:sialate O-acetylesterase activity"/>
    <property type="evidence" value="ECO:0007669"/>
    <property type="project" value="InterPro"/>
</dbReference>
<dbReference type="PANTHER" id="PTHR22901">
    <property type="entry name" value="SIALATE O-ACETYLESTERASE"/>
    <property type="match status" value="1"/>
</dbReference>
<feature type="chain" id="PRO_5027907044" evidence="2">
    <location>
        <begin position="31"/>
        <end position="544"/>
    </location>
</feature>
<dbReference type="InterPro" id="IPR039329">
    <property type="entry name" value="SIAE"/>
</dbReference>
<organism evidence="4 5">
    <name type="scientific">Branchiostoma belcheri</name>
    <name type="common">Amphioxus</name>
    <dbReference type="NCBI Taxonomy" id="7741"/>
    <lineage>
        <taxon>Eukaryota</taxon>
        <taxon>Metazoa</taxon>
        <taxon>Chordata</taxon>
        <taxon>Cephalochordata</taxon>
        <taxon>Leptocardii</taxon>
        <taxon>Amphioxiformes</taxon>
        <taxon>Branchiostomatidae</taxon>
        <taxon>Branchiostoma</taxon>
    </lineage>
</organism>
<dbReference type="OrthoDB" id="42638at2759"/>
<evidence type="ECO:0000256" key="2">
    <source>
        <dbReference type="SAM" id="SignalP"/>
    </source>
</evidence>
<dbReference type="RefSeq" id="XP_019628866.1">
    <property type="nucleotide sequence ID" value="XM_019773307.1"/>
</dbReference>
<dbReference type="Proteomes" id="UP000515135">
    <property type="component" value="Unplaced"/>
</dbReference>
<evidence type="ECO:0000313" key="5">
    <source>
        <dbReference type="RefSeq" id="XP_019628866.1"/>
    </source>
</evidence>
<reference evidence="5" key="1">
    <citation type="submission" date="2025-08" db="UniProtKB">
        <authorList>
            <consortium name="RefSeq"/>
        </authorList>
    </citation>
    <scope>IDENTIFICATION</scope>
    <source>
        <tissue evidence="5">Gonad</tissue>
    </source>
</reference>
<dbReference type="PANTHER" id="PTHR22901:SF0">
    <property type="entry name" value="SIALATE O-ACETYLESTERASE"/>
    <property type="match status" value="1"/>
</dbReference>
<dbReference type="Gene3D" id="3.40.50.1110">
    <property type="entry name" value="SGNH hydrolase"/>
    <property type="match status" value="1"/>
</dbReference>
<accession>A0A6P4ZGW1</accession>
<gene>
    <name evidence="5" type="primary">LOC109473446</name>
</gene>
<protein>
    <submittedName>
        <fullName evidence="5">Sialate O-acetylesterase-like</fullName>
    </submittedName>
</protein>
<keyword evidence="2" id="KW-0732">Signal</keyword>
<evidence type="ECO:0000313" key="4">
    <source>
        <dbReference type="Proteomes" id="UP000515135"/>
    </source>
</evidence>
<evidence type="ECO:0000256" key="1">
    <source>
        <dbReference type="ARBA" id="ARBA00022801"/>
    </source>
</evidence>
<dbReference type="KEGG" id="bbel:109473446"/>
<dbReference type="GeneID" id="109473446"/>
<feature type="domain" description="Sialate O-acetylesterase" evidence="3">
    <location>
        <begin position="125"/>
        <end position="319"/>
    </location>
</feature>
<dbReference type="AlphaFoldDB" id="A0A6P4ZGW1"/>
<dbReference type="Pfam" id="PF03629">
    <property type="entry name" value="SASA"/>
    <property type="match status" value="1"/>
</dbReference>
<dbReference type="GO" id="GO:0005975">
    <property type="term" value="P:carbohydrate metabolic process"/>
    <property type="evidence" value="ECO:0007669"/>
    <property type="project" value="TreeGrafter"/>
</dbReference>
<proteinExistence type="predicted"/>
<sequence length="544" mass="60222">MVGRPVGRGAWWDCGLVLCLCTLFFSSAEGLPFKFASVYGDHMVLQQAPHRAVLWGQGDPGSNVTVQITPGDSEFKTVNSDAGLWNVTLDPMKAGGPYNVTAIQYFKGVTPLEAIRKLFNVMFGDVWVCSGQSNMQFTVMMGFNSTEEILAANNYPNIRLFTAGLVGSDTPLSNLDRVEQPWSVASAASVGGGMWNYFSALCWFYGRDLYDTLQYPIGLVASSYEGTPIEYWSSPEVLQKCDVDNTLPKRDQSLDLRKHAPKRTPIVPGDNQNSVLWNAMIHPLLNMTIKGAIWYQGESNADHPDSYLCLFPAMIDSWRSSWYQGTGGQTDLTFPFGFMQISGNVPGSTDLGYPEIRWHQTADFGYVPNPKMEKVFMAVAMDLWRPDSPWLTVHPQDKQDMGTRLSLAARAVAYGDKNIKFQGPFPSSLQMGNDTIVVQYGPEAGHIEVRSTGGFEVCCSSVKNNCNKDTAMWVDAPMVHAIRPNATDSVTVSTTNCHKIVTAIRYAWRETPCSFKQCPVYGMGSMQVPLPAPPFLMYMRVPQG</sequence>
<dbReference type="InterPro" id="IPR036514">
    <property type="entry name" value="SGNH_hydro_sf"/>
</dbReference>
<keyword evidence="4" id="KW-1185">Reference proteome</keyword>
<feature type="signal peptide" evidence="2">
    <location>
        <begin position="1"/>
        <end position="30"/>
    </location>
</feature>
<dbReference type="InterPro" id="IPR005181">
    <property type="entry name" value="SASA"/>
</dbReference>